<evidence type="ECO:0000313" key="4">
    <source>
        <dbReference type="Proteomes" id="UP000011760"/>
    </source>
</evidence>
<reference evidence="3 4" key="1">
    <citation type="submission" date="2013-02" db="EMBL/GenBank/DDBJ databases">
        <title>The complete genome sequence of Corynebacterium callunae DSM 20147.</title>
        <authorList>
            <person name="Ruckert C."/>
            <person name="Albersmeier A."/>
            <person name="Kalinowski J."/>
        </authorList>
    </citation>
    <scope>NUCLEOTIDE SEQUENCE [LARGE SCALE GENOMIC DNA]</scope>
    <source>
        <strain evidence="3 4">DSM 20147</strain>
    </source>
</reference>
<dbReference type="RefSeq" id="WP_015650974.1">
    <property type="nucleotide sequence ID" value="NC_020506.1"/>
</dbReference>
<gene>
    <name evidence="3" type="ORF">H924_05485</name>
</gene>
<dbReference type="PROSITE" id="PS50966">
    <property type="entry name" value="ZF_SWIM"/>
    <property type="match status" value="1"/>
</dbReference>
<keyword evidence="1" id="KW-0863">Zinc-finger</keyword>
<dbReference type="AlphaFoldDB" id="M1TQA8"/>
<dbReference type="GO" id="GO:0008270">
    <property type="term" value="F:zinc ion binding"/>
    <property type="evidence" value="ECO:0007669"/>
    <property type="project" value="UniProtKB-KW"/>
</dbReference>
<dbReference type="HOGENOM" id="CLU_053146_0_0_11"/>
<dbReference type="Proteomes" id="UP000011760">
    <property type="component" value="Chromosome"/>
</dbReference>
<evidence type="ECO:0000256" key="1">
    <source>
        <dbReference type="PROSITE-ProRule" id="PRU00325"/>
    </source>
</evidence>
<protein>
    <recommendedName>
        <fullName evidence="2">SWIM-type domain-containing protein</fullName>
    </recommendedName>
</protein>
<keyword evidence="4" id="KW-1185">Reference proteome</keyword>
<keyword evidence="1" id="KW-0862">Zinc</keyword>
<evidence type="ECO:0000313" key="3">
    <source>
        <dbReference type="EMBL" id="AGG66541.1"/>
    </source>
</evidence>
<dbReference type="eggNOG" id="COG4279">
    <property type="taxonomic scope" value="Bacteria"/>
</dbReference>
<organism evidence="3 4">
    <name type="scientific">Corynebacterium callunae DSM 20147</name>
    <dbReference type="NCBI Taxonomy" id="1121353"/>
    <lineage>
        <taxon>Bacteria</taxon>
        <taxon>Bacillati</taxon>
        <taxon>Actinomycetota</taxon>
        <taxon>Actinomycetes</taxon>
        <taxon>Mycobacteriales</taxon>
        <taxon>Corynebacteriaceae</taxon>
        <taxon>Corynebacterium</taxon>
    </lineage>
</organism>
<name>M1TQA8_9CORY</name>
<dbReference type="EMBL" id="CP004354">
    <property type="protein sequence ID" value="AGG66541.1"/>
    <property type="molecule type" value="Genomic_DNA"/>
</dbReference>
<feature type="domain" description="SWIM-type" evidence="2">
    <location>
        <begin position="143"/>
        <end position="178"/>
    </location>
</feature>
<dbReference type="STRING" id="1121353.H924_05485"/>
<dbReference type="InterPro" id="IPR007527">
    <property type="entry name" value="Znf_SWIM"/>
</dbReference>
<accession>M1TQA8</accession>
<keyword evidence="1" id="KW-0479">Metal-binding</keyword>
<dbReference type="PATRIC" id="fig|1121353.3.peg.1122"/>
<sequence length="292" mass="32803">MSDFKMSSDKPRRVTMDNVIYANFGNKQRVSTPEDRAEVVTRYRGKQFSPTGQRTVELTLKNADNGRQTRGEQYYRNGNVTGLNVLEGRVECTVAGSQNEPFTVTLTFPYRSSAKLREAYASIADTTNGLRLVRDGHLTASMLDHLVGNSDESIYFDCTCPDRSLVCKHAVASAYYVAEKMTANPALVLDMRGQGMAGLEALIRTYHTKVEEEPEDNQSFWEGKELPDLPDPKIAPAIDDSDINYLHKALRLVSYTSLEQLRAVSDIEDMYEILVSNHPDNRAKFSEEEAPE</sequence>
<dbReference type="KEGG" id="ccn:H924_05485"/>
<proteinExistence type="predicted"/>
<dbReference type="PANTHER" id="PTHR38133:SF1">
    <property type="entry name" value="SLR1429 PROTEIN"/>
    <property type="match status" value="1"/>
</dbReference>
<dbReference type="PANTHER" id="PTHR38133">
    <property type="entry name" value="SLR1429 PROTEIN"/>
    <property type="match status" value="1"/>
</dbReference>
<evidence type="ECO:0000259" key="2">
    <source>
        <dbReference type="PROSITE" id="PS50966"/>
    </source>
</evidence>